<dbReference type="KEGG" id="mah:MEALZ_p0096"/>
<protein>
    <submittedName>
        <fullName evidence="1">Uncharacterized protein</fullName>
    </submittedName>
</protein>
<name>G4T4P5_META2</name>
<keyword evidence="1" id="KW-0614">Plasmid</keyword>
<geneLocation type="plasmid" evidence="1 2">
    <name>MEALZ_p</name>
</geneLocation>
<reference evidence="1 2" key="1">
    <citation type="journal article" date="2012" name="J. Bacteriol.">
        <title>Genome sequence of the haloalkaliphilic methanotrophic bacterium Methylomicrobium alcaliphilum 20Z.</title>
        <authorList>
            <person name="Vuilleumier S."/>
            <person name="Khmelenina V.N."/>
            <person name="Bringel F."/>
            <person name="Reshetnikov A.S."/>
            <person name="Lajus A."/>
            <person name="Mangenot S."/>
            <person name="Rouy Z."/>
            <person name="Op den Camp H.J."/>
            <person name="Jetten M.S."/>
            <person name="Dispirito A.A."/>
            <person name="Dunfield P."/>
            <person name="Klotz M.G."/>
            <person name="Semrau J.D."/>
            <person name="Stein L.Y."/>
            <person name="Barbe V."/>
            <person name="Medigue C."/>
            <person name="Trotsenko Y.A."/>
            <person name="Kalyuzhnaya M.G."/>
        </authorList>
    </citation>
    <scope>NUCLEOTIDE SEQUENCE [LARGE SCALE GENOMIC DNA]</scope>
    <source>
        <strain evidence="2">DSM 19304 / NCIMB 14124 / VKM B-2133 / 20Z</strain>
    </source>
</reference>
<evidence type="ECO:0000313" key="2">
    <source>
        <dbReference type="Proteomes" id="UP000008315"/>
    </source>
</evidence>
<proteinExistence type="predicted"/>
<dbReference type="Proteomes" id="UP000008315">
    <property type="component" value="Plasmid MEALZ_p"/>
</dbReference>
<evidence type="ECO:0000313" key="1">
    <source>
        <dbReference type="EMBL" id="CCE25801.1"/>
    </source>
</evidence>
<accession>G4T4P5</accession>
<sequence length="133" mass="14963">MAKKSNPDQWDLFNDWLVVADAPISPIVHSKEEADPSPISIDRSRYVLALRLAEKLDKDGEITTKFLTDEANRAFGGTMAEGVYSTKDAYDAMETAFNIHLGNTEKADWTEQDATWATRKTKELTSRIQKLPT</sequence>
<keyword evidence="2" id="KW-1185">Reference proteome</keyword>
<dbReference type="EMBL" id="FO082061">
    <property type="protein sequence ID" value="CCE25801.1"/>
    <property type="molecule type" value="Genomic_DNA"/>
</dbReference>
<dbReference type="HOGENOM" id="CLU_1904248_0_0_6"/>
<dbReference type="AlphaFoldDB" id="G4T4P5"/>
<dbReference type="RefSeq" id="WP_014133157.1">
    <property type="nucleotide sequence ID" value="NC_016108.1"/>
</dbReference>
<gene>
    <name evidence="1" type="ordered locus">MEALZ_p0096</name>
</gene>
<organism evidence="1 2">
    <name type="scientific">Methylotuvimicrobium alcaliphilum (strain DSM 19304 / NCIMB 14124 / VKM B-2133 / 20Z)</name>
    <name type="common">Methylomicrobium alcaliphilum</name>
    <dbReference type="NCBI Taxonomy" id="1091494"/>
    <lineage>
        <taxon>Bacteria</taxon>
        <taxon>Pseudomonadati</taxon>
        <taxon>Pseudomonadota</taxon>
        <taxon>Gammaproteobacteria</taxon>
        <taxon>Methylococcales</taxon>
        <taxon>Methylococcaceae</taxon>
        <taxon>Methylotuvimicrobium</taxon>
    </lineage>
</organism>